<feature type="binding site" evidence="15">
    <location>
        <position position="113"/>
    </location>
    <ligand>
        <name>NAD(+)</name>
        <dbReference type="ChEBI" id="CHEBI:57540"/>
    </ligand>
</feature>
<dbReference type="FunFam" id="2.40.50.140:FF:000012">
    <property type="entry name" value="DNA ligase"/>
    <property type="match status" value="1"/>
</dbReference>
<dbReference type="SMART" id="SM00278">
    <property type="entry name" value="HhH1"/>
    <property type="match status" value="3"/>
</dbReference>
<comment type="caution">
    <text evidence="18">The sequence shown here is derived from an EMBL/GenBank/DDBJ whole genome shotgun (WGS) entry which is preliminary data.</text>
</comment>
<dbReference type="PIRSF" id="PIRSF001604">
    <property type="entry name" value="LigA"/>
    <property type="match status" value="1"/>
</dbReference>
<keyword evidence="10 15" id="KW-0520">NAD</keyword>
<evidence type="ECO:0000256" key="4">
    <source>
        <dbReference type="ARBA" id="ARBA00022598"/>
    </source>
</evidence>
<keyword evidence="12 15" id="KW-0464">Manganese</keyword>
<dbReference type="Pfam" id="PF03120">
    <property type="entry name" value="OB_DNA_ligase"/>
    <property type="match status" value="1"/>
</dbReference>
<gene>
    <name evidence="15" type="primary">ligA</name>
    <name evidence="18" type="ORF">EV214_12945</name>
</gene>
<dbReference type="EMBL" id="SLWV01000029">
    <property type="protein sequence ID" value="TCO69866.1"/>
    <property type="molecule type" value="Genomic_DNA"/>
</dbReference>
<dbReference type="Proteomes" id="UP000294919">
    <property type="component" value="Unassembled WGS sequence"/>
</dbReference>
<dbReference type="Pfam" id="PF00533">
    <property type="entry name" value="BRCT"/>
    <property type="match status" value="1"/>
</dbReference>
<dbReference type="Pfam" id="PF03119">
    <property type="entry name" value="DNA_ligase_ZBD"/>
    <property type="match status" value="1"/>
</dbReference>
<evidence type="ECO:0000256" key="12">
    <source>
        <dbReference type="ARBA" id="ARBA00023211"/>
    </source>
</evidence>
<dbReference type="SUPFAM" id="SSF52113">
    <property type="entry name" value="BRCT domain"/>
    <property type="match status" value="1"/>
</dbReference>
<dbReference type="InterPro" id="IPR033136">
    <property type="entry name" value="DNA_ligase_CS"/>
</dbReference>
<evidence type="ECO:0000256" key="2">
    <source>
        <dbReference type="ARBA" id="ARBA00012722"/>
    </source>
</evidence>
<dbReference type="Gene3D" id="1.10.287.610">
    <property type="entry name" value="Helix hairpin bin"/>
    <property type="match status" value="1"/>
</dbReference>
<comment type="cofactor">
    <cofactor evidence="15">
        <name>Mg(2+)</name>
        <dbReference type="ChEBI" id="CHEBI:18420"/>
    </cofactor>
    <cofactor evidence="15">
        <name>Mn(2+)</name>
        <dbReference type="ChEBI" id="CHEBI:29035"/>
    </cofactor>
</comment>
<organism evidence="18 19">
    <name type="scientific">Marinisporobacter balticus</name>
    <dbReference type="NCBI Taxonomy" id="2018667"/>
    <lineage>
        <taxon>Bacteria</taxon>
        <taxon>Bacillati</taxon>
        <taxon>Bacillota</taxon>
        <taxon>Clostridia</taxon>
        <taxon>Peptostreptococcales</taxon>
        <taxon>Thermotaleaceae</taxon>
        <taxon>Marinisporobacter</taxon>
    </lineage>
</organism>
<evidence type="ECO:0000256" key="6">
    <source>
        <dbReference type="ARBA" id="ARBA00022723"/>
    </source>
</evidence>
<reference evidence="18 19" key="1">
    <citation type="submission" date="2019-03" db="EMBL/GenBank/DDBJ databases">
        <title>Genomic Encyclopedia of Type Strains, Phase IV (KMG-IV): sequencing the most valuable type-strain genomes for metagenomic binning, comparative biology and taxonomic classification.</title>
        <authorList>
            <person name="Goeker M."/>
        </authorList>
    </citation>
    <scope>NUCLEOTIDE SEQUENCE [LARGE SCALE GENOMIC DNA]</scope>
    <source>
        <strain evidence="18 19">DSM 102940</strain>
    </source>
</reference>
<dbReference type="GO" id="GO:0006281">
    <property type="term" value="P:DNA repair"/>
    <property type="evidence" value="ECO:0007669"/>
    <property type="project" value="UniProtKB-KW"/>
</dbReference>
<dbReference type="NCBIfam" id="NF005932">
    <property type="entry name" value="PRK07956.1"/>
    <property type="match status" value="1"/>
</dbReference>
<sequence>MNQENAHQKVDKLIKMLNEHNYKYYVLDNPEITDYEYDRMLNELIALEKQFPELMSEDSPTQRVGGEPLSVFQQVQHSVPMLSLSNSYNKEDLFDFDRSIQKTIHGKIEYVLEPKIDGLSVSLKYEKGKFVQGATRGDGIVGEDITKNLRTVKTIPLKLREAIDIEVRGEVYIPRKKFLKLNERQEENGEMIFANPRNAAAGSLRQLDPKIAAQRNLDIFVFNIQKIENKTLDKHTEGFEYLKRLGFKTSMYEVHNSIEEVTKQCEKWSEKRSSLDFEIDGLVIKINDLSQREELGTRSKSPRWAIAYKFPAEQQKTVVKDIVVQVGRTGALTPTAELESVKVAGSVISRATLHNEDYISEKDIRIGDTVIIEKAGDVIPAVVRVLLEERTGEEKIFKMPSICPICKEETVRLEGEAVTRCMNAACPAQLRRGLIHFVSRDAMNIDGLGESIVTLLLGNNLIEDAADLYYLKREDLLPLERMGKKSAQNLIEAIEKSKKNDLERVIFGLGIKLVGARAAKLLTDVFGSVDALMKACDEEITVIPEIGHKMAQSVVAFFKEERNLEMIEKLRNAGVNMKSLKTNDENTENIEKKFEGLTFVLTGTLEKYNRSEAKKIIEDLGGRVSGSVSKKTSYVLAGAEAGSKLDKANQLGIKVISEEDFGKLII</sequence>
<dbReference type="Pfam" id="PF12826">
    <property type="entry name" value="HHH_2"/>
    <property type="match status" value="1"/>
</dbReference>
<dbReference type="SMART" id="SM00532">
    <property type="entry name" value="LIGANc"/>
    <property type="match status" value="1"/>
</dbReference>
<feature type="binding site" evidence="15">
    <location>
        <begin position="34"/>
        <end position="38"/>
    </location>
    <ligand>
        <name>NAD(+)</name>
        <dbReference type="ChEBI" id="CHEBI:57540"/>
    </ligand>
</feature>
<dbReference type="Pfam" id="PF14520">
    <property type="entry name" value="HHH_5"/>
    <property type="match status" value="1"/>
</dbReference>
<dbReference type="PROSITE" id="PS01055">
    <property type="entry name" value="DNA_LIGASE_N1"/>
    <property type="match status" value="1"/>
</dbReference>
<dbReference type="InterPro" id="IPR001357">
    <property type="entry name" value="BRCT_dom"/>
</dbReference>
<feature type="binding site" evidence="15">
    <location>
        <position position="403"/>
    </location>
    <ligand>
        <name>Zn(2+)</name>
        <dbReference type="ChEBI" id="CHEBI:29105"/>
    </ligand>
</feature>
<evidence type="ECO:0000256" key="1">
    <source>
        <dbReference type="ARBA" id="ARBA00004067"/>
    </source>
</evidence>
<keyword evidence="19" id="KW-1185">Reference proteome</keyword>
<evidence type="ECO:0000256" key="16">
    <source>
        <dbReference type="RuleBase" id="RU000618"/>
    </source>
</evidence>
<dbReference type="InterPro" id="IPR012340">
    <property type="entry name" value="NA-bd_OB-fold"/>
</dbReference>
<dbReference type="PANTHER" id="PTHR23389">
    <property type="entry name" value="CHROMOSOME TRANSMISSION FIDELITY FACTOR 18"/>
    <property type="match status" value="1"/>
</dbReference>
<dbReference type="InterPro" id="IPR004149">
    <property type="entry name" value="Znf_DNAligase_C4"/>
</dbReference>
<dbReference type="InterPro" id="IPR010994">
    <property type="entry name" value="RuvA_2-like"/>
</dbReference>
<keyword evidence="9 15" id="KW-0460">Magnesium</keyword>
<keyword evidence="5 15" id="KW-0235">DNA replication</keyword>
<dbReference type="SUPFAM" id="SSF47781">
    <property type="entry name" value="RuvA domain 2-like"/>
    <property type="match status" value="1"/>
</dbReference>
<dbReference type="CDD" id="cd00114">
    <property type="entry name" value="LIGANc"/>
    <property type="match status" value="1"/>
</dbReference>
<dbReference type="FunFam" id="1.10.150.20:FF:000006">
    <property type="entry name" value="DNA ligase"/>
    <property type="match status" value="1"/>
</dbReference>
<dbReference type="PANTHER" id="PTHR23389:SF9">
    <property type="entry name" value="DNA LIGASE"/>
    <property type="match status" value="1"/>
</dbReference>
<dbReference type="InterPro" id="IPR013839">
    <property type="entry name" value="DNAligase_adenylation"/>
</dbReference>
<feature type="domain" description="BRCT" evidence="17">
    <location>
        <begin position="589"/>
        <end position="666"/>
    </location>
</feature>
<evidence type="ECO:0000256" key="13">
    <source>
        <dbReference type="ARBA" id="ARBA00034005"/>
    </source>
</evidence>
<evidence type="ECO:0000256" key="10">
    <source>
        <dbReference type="ARBA" id="ARBA00023027"/>
    </source>
</evidence>
<dbReference type="HAMAP" id="MF_01588">
    <property type="entry name" value="DNA_ligase_A"/>
    <property type="match status" value="1"/>
</dbReference>
<dbReference type="InterPro" id="IPR004150">
    <property type="entry name" value="NAD_DNA_ligase_OB"/>
</dbReference>
<evidence type="ECO:0000256" key="11">
    <source>
        <dbReference type="ARBA" id="ARBA00023204"/>
    </source>
</evidence>
<dbReference type="CDD" id="cd17748">
    <property type="entry name" value="BRCT_DNA_ligase_like"/>
    <property type="match status" value="1"/>
</dbReference>
<comment type="similarity">
    <text evidence="14 15">Belongs to the NAD-dependent DNA ligase family. LigA subfamily.</text>
</comment>
<dbReference type="SMART" id="SM00292">
    <property type="entry name" value="BRCT"/>
    <property type="match status" value="1"/>
</dbReference>
<keyword evidence="7 15" id="KW-0227">DNA damage</keyword>
<feature type="active site" description="N6-AMP-lysine intermediate" evidence="15">
    <location>
        <position position="115"/>
    </location>
</feature>
<dbReference type="SUPFAM" id="SSF56091">
    <property type="entry name" value="DNA ligase/mRNA capping enzyme, catalytic domain"/>
    <property type="match status" value="1"/>
</dbReference>
<evidence type="ECO:0000259" key="17">
    <source>
        <dbReference type="PROSITE" id="PS50172"/>
    </source>
</evidence>
<evidence type="ECO:0000256" key="3">
    <source>
        <dbReference type="ARBA" id="ARBA00013308"/>
    </source>
</evidence>
<dbReference type="AlphaFoldDB" id="A0A4R2KHA7"/>
<feature type="binding site" evidence="15">
    <location>
        <position position="170"/>
    </location>
    <ligand>
        <name>NAD(+)</name>
        <dbReference type="ChEBI" id="CHEBI:57540"/>
    </ligand>
</feature>
<dbReference type="EC" id="6.5.1.2" evidence="2 15"/>
<dbReference type="Gene3D" id="6.20.10.30">
    <property type="match status" value="1"/>
</dbReference>
<dbReference type="Gene3D" id="3.30.470.30">
    <property type="entry name" value="DNA ligase/mRNA capping enzyme"/>
    <property type="match status" value="1"/>
</dbReference>
<dbReference type="FunFam" id="1.10.287.610:FF:000002">
    <property type="entry name" value="DNA ligase"/>
    <property type="match status" value="1"/>
</dbReference>
<proteinExistence type="inferred from homology"/>
<protein>
    <recommendedName>
        <fullName evidence="3 15">DNA ligase</fullName>
        <ecNumber evidence="2 15">6.5.1.2</ecNumber>
    </recommendedName>
    <alternativeName>
        <fullName evidence="15">Polydeoxyribonucleotide synthase [NAD(+)]</fullName>
    </alternativeName>
</protein>
<dbReference type="InterPro" id="IPR013840">
    <property type="entry name" value="DNAligase_N"/>
</dbReference>
<dbReference type="FunFam" id="1.10.150.20:FF:000007">
    <property type="entry name" value="DNA ligase"/>
    <property type="match status" value="1"/>
</dbReference>
<keyword evidence="4 15" id="KW-0436">Ligase</keyword>
<dbReference type="InterPro" id="IPR003583">
    <property type="entry name" value="Hlx-hairpin-Hlx_DNA-bd_motif"/>
</dbReference>
<dbReference type="InterPro" id="IPR018239">
    <property type="entry name" value="DNA_ligase_AS"/>
</dbReference>
<keyword evidence="6 15" id="KW-0479">Metal-binding</keyword>
<dbReference type="InterPro" id="IPR036420">
    <property type="entry name" value="BRCT_dom_sf"/>
</dbReference>
<name>A0A4R2KHA7_9FIRM</name>
<feature type="binding site" evidence="15">
    <location>
        <position position="285"/>
    </location>
    <ligand>
        <name>NAD(+)</name>
        <dbReference type="ChEBI" id="CHEBI:57540"/>
    </ligand>
</feature>
<keyword evidence="8 15" id="KW-0862">Zinc</keyword>
<dbReference type="GO" id="GO:0003677">
    <property type="term" value="F:DNA binding"/>
    <property type="evidence" value="ECO:0007669"/>
    <property type="project" value="InterPro"/>
</dbReference>
<feature type="binding site" evidence="15">
    <location>
        <position position="309"/>
    </location>
    <ligand>
        <name>NAD(+)</name>
        <dbReference type="ChEBI" id="CHEBI:57540"/>
    </ligand>
</feature>
<dbReference type="Gene3D" id="3.40.50.10190">
    <property type="entry name" value="BRCT domain"/>
    <property type="match status" value="1"/>
</dbReference>
<dbReference type="FunFam" id="3.30.470.30:FF:000001">
    <property type="entry name" value="DNA ligase"/>
    <property type="match status" value="1"/>
</dbReference>
<comment type="catalytic activity">
    <reaction evidence="13 15 16">
        <text>NAD(+) + (deoxyribonucleotide)n-3'-hydroxyl + 5'-phospho-(deoxyribonucleotide)m = (deoxyribonucleotide)n+m + AMP + beta-nicotinamide D-nucleotide.</text>
        <dbReference type="EC" id="6.5.1.2"/>
    </reaction>
</comment>
<dbReference type="GO" id="GO:0006260">
    <property type="term" value="P:DNA replication"/>
    <property type="evidence" value="ECO:0007669"/>
    <property type="project" value="UniProtKB-KW"/>
</dbReference>
<dbReference type="InterPro" id="IPR001679">
    <property type="entry name" value="DNA_ligase"/>
</dbReference>
<evidence type="ECO:0000313" key="18">
    <source>
        <dbReference type="EMBL" id="TCO69866.1"/>
    </source>
</evidence>
<evidence type="ECO:0000256" key="8">
    <source>
        <dbReference type="ARBA" id="ARBA00022833"/>
    </source>
</evidence>
<feature type="binding site" evidence="15">
    <location>
        <position position="406"/>
    </location>
    <ligand>
        <name>Zn(2+)</name>
        <dbReference type="ChEBI" id="CHEBI:29105"/>
    </ligand>
</feature>
<evidence type="ECO:0000313" key="19">
    <source>
        <dbReference type="Proteomes" id="UP000294919"/>
    </source>
</evidence>
<feature type="binding site" evidence="15">
    <location>
        <begin position="83"/>
        <end position="84"/>
    </location>
    <ligand>
        <name>NAD(+)</name>
        <dbReference type="ChEBI" id="CHEBI:57540"/>
    </ligand>
</feature>
<dbReference type="InterPro" id="IPR041663">
    <property type="entry name" value="DisA/LigA_HHH"/>
</dbReference>
<keyword evidence="11 15" id="KW-0234">DNA repair</keyword>
<dbReference type="Gene3D" id="1.10.150.20">
    <property type="entry name" value="5' to 3' exonuclease, C-terminal subdomain"/>
    <property type="match status" value="2"/>
</dbReference>
<evidence type="ECO:0000256" key="5">
    <source>
        <dbReference type="ARBA" id="ARBA00022705"/>
    </source>
</evidence>
<dbReference type="Pfam" id="PF01653">
    <property type="entry name" value="DNA_ligase_aden"/>
    <property type="match status" value="1"/>
</dbReference>
<accession>A0A4R2KHA7</accession>
<feature type="binding site" evidence="15">
    <location>
        <position position="136"/>
    </location>
    <ligand>
        <name>NAD(+)</name>
        <dbReference type="ChEBI" id="CHEBI:57540"/>
    </ligand>
</feature>
<dbReference type="GO" id="GO:0003911">
    <property type="term" value="F:DNA ligase (NAD+) activity"/>
    <property type="evidence" value="ECO:0007669"/>
    <property type="project" value="UniProtKB-UniRule"/>
</dbReference>
<evidence type="ECO:0000256" key="7">
    <source>
        <dbReference type="ARBA" id="ARBA00022763"/>
    </source>
</evidence>
<dbReference type="GO" id="GO:0005829">
    <property type="term" value="C:cytosol"/>
    <property type="evidence" value="ECO:0007669"/>
    <property type="project" value="TreeGrafter"/>
</dbReference>
<evidence type="ECO:0000256" key="15">
    <source>
        <dbReference type="HAMAP-Rule" id="MF_01588"/>
    </source>
</evidence>
<evidence type="ECO:0000256" key="9">
    <source>
        <dbReference type="ARBA" id="ARBA00022842"/>
    </source>
</evidence>
<dbReference type="SUPFAM" id="SSF50249">
    <property type="entry name" value="Nucleic acid-binding proteins"/>
    <property type="match status" value="1"/>
</dbReference>
<dbReference type="Gene3D" id="2.40.50.140">
    <property type="entry name" value="Nucleic acid-binding proteins"/>
    <property type="match status" value="1"/>
</dbReference>
<dbReference type="RefSeq" id="WP_207669710.1">
    <property type="nucleotide sequence ID" value="NZ_SLWV01000029.1"/>
</dbReference>
<comment type="function">
    <text evidence="1 15">DNA ligase that catalyzes the formation of phosphodiester linkages between 5'-phosphoryl and 3'-hydroxyl groups in double-stranded DNA using NAD as a coenzyme and as the energy source for the reaction. It is essential for DNA replication and repair of damaged DNA.</text>
</comment>
<evidence type="ECO:0000256" key="14">
    <source>
        <dbReference type="ARBA" id="ARBA00060881"/>
    </source>
</evidence>
<dbReference type="NCBIfam" id="TIGR00575">
    <property type="entry name" value="dnlj"/>
    <property type="match status" value="1"/>
</dbReference>
<dbReference type="GO" id="GO:0046872">
    <property type="term" value="F:metal ion binding"/>
    <property type="evidence" value="ECO:0007669"/>
    <property type="project" value="UniProtKB-KW"/>
</dbReference>
<comment type="caution">
    <text evidence="15">Lacks conserved residue(s) required for the propagation of feature annotation.</text>
</comment>
<dbReference type="PROSITE" id="PS01056">
    <property type="entry name" value="DNA_LIGASE_N2"/>
    <property type="match status" value="1"/>
</dbReference>
<dbReference type="PROSITE" id="PS50172">
    <property type="entry name" value="BRCT"/>
    <property type="match status" value="1"/>
</dbReference>
<feature type="binding site" evidence="15">
    <location>
        <position position="426"/>
    </location>
    <ligand>
        <name>Zn(2+)</name>
        <dbReference type="ChEBI" id="CHEBI:29105"/>
    </ligand>
</feature>